<evidence type="ECO:0000256" key="3">
    <source>
        <dbReference type="ARBA" id="ARBA00022912"/>
    </source>
</evidence>
<dbReference type="GO" id="GO:0046872">
    <property type="term" value="F:metal ion binding"/>
    <property type="evidence" value="ECO:0007669"/>
    <property type="project" value="UniProtKB-KW"/>
</dbReference>
<reference evidence="6" key="1">
    <citation type="submission" date="2021-05" db="EMBL/GenBank/DDBJ databases">
        <authorList>
            <person name="Alioto T."/>
            <person name="Alioto T."/>
            <person name="Gomez Garrido J."/>
        </authorList>
    </citation>
    <scope>NUCLEOTIDE SEQUENCE</scope>
</reference>
<dbReference type="Pfam" id="PF00481">
    <property type="entry name" value="PP2C"/>
    <property type="match status" value="1"/>
</dbReference>
<accession>A0A8D9DWA3</accession>
<dbReference type="EMBL" id="HBUF01385189">
    <property type="protein sequence ID" value="CAG6731877.1"/>
    <property type="molecule type" value="Transcribed_RNA"/>
</dbReference>
<dbReference type="AlphaFoldDB" id="A0A8D9DWA3"/>
<dbReference type="PANTHER" id="PTHR13832:SF818">
    <property type="entry name" value="SD03870P"/>
    <property type="match status" value="1"/>
</dbReference>
<keyword evidence="3 4" id="KW-0904">Protein phosphatase</keyword>
<dbReference type="SUPFAM" id="SSF81606">
    <property type="entry name" value="PP2C-like"/>
    <property type="match status" value="1"/>
</dbReference>
<evidence type="ECO:0000256" key="1">
    <source>
        <dbReference type="ARBA" id="ARBA00022723"/>
    </source>
</evidence>
<sequence length="405" mass="45722">MEDYVDVYMKFFNDFNQSVDTTDQLPVKIIVGNLRDHDIIGCVIDWTQQYLSARQCPSSLIAQICKFVVTEMQVYRAVDPENCGYQKDSNVWNPLKLMQATIKKVIGVCQRHKDRNSISKLSPPRDNLCLTVLSTNKNARRTMEDKFTVIDDLHEMLNIEGYGPGSFYGVFDGHGGAEAAMYGASRLFQCLAECPQYPARPDLALVQAFKQTDAQYVEKAKAENLQSGTTAVVAILLQELKQLYIAWIGDTQAIISRAGGKVSQLVSPPHRPNLESEKDRIEQMGGCVLYFNGQCRVQGTLAVSRAIGDKDFKPYVCADPDVLCLDLDGSEDFLLLATDGLWEEVSELEVAREVYTHLSQKKDKDLKDSVVSVCWYNYETPCISTLQFNNKRETLKTSYYKSYRI</sequence>
<dbReference type="Gene3D" id="3.60.40.10">
    <property type="entry name" value="PPM-type phosphatase domain"/>
    <property type="match status" value="1"/>
</dbReference>
<evidence type="ECO:0000313" key="6">
    <source>
        <dbReference type="EMBL" id="CAG6731878.1"/>
    </source>
</evidence>
<feature type="domain" description="PPM-type phosphatase" evidence="5">
    <location>
        <begin position="130"/>
        <end position="405"/>
    </location>
</feature>
<organism evidence="6">
    <name type="scientific">Cacopsylla melanoneura</name>
    <dbReference type="NCBI Taxonomy" id="428564"/>
    <lineage>
        <taxon>Eukaryota</taxon>
        <taxon>Metazoa</taxon>
        <taxon>Ecdysozoa</taxon>
        <taxon>Arthropoda</taxon>
        <taxon>Hexapoda</taxon>
        <taxon>Insecta</taxon>
        <taxon>Pterygota</taxon>
        <taxon>Neoptera</taxon>
        <taxon>Paraneoptera</taxon>
        <taxon>Hemiptera</taxon>
        <taxon>Sternorrhyncha</taxon>
        <taxon>Psylloidea</taxon>
        <taxon>Psyllidae</taxon>
        <taxon>Psyllinae</taxon>
        <taxon>Cacopsylla</taxon>
    </lineage>
</organism>
<dbReference type="InterPro" id="IPR001932">
    <property type="entry name" value="PPM-type_phosphatase-like_dom"/>
</dbReference>
<dbReference type="SMART" id="SM00332">
    <property type="entry name" value="PP2Cc"/>
    <property type="match status" value="1"/>
</dbReference>
<dbReference type="GO" id="GO:0004722">
    <property type="term" value="F:protein serine/threonine phosphatase activity"/>
    <property type="evidence" value="ECO:0007669"/>
    <property type="project" value="InterPro"/>
</dbReference>
<name>A0A8D9DWA3_9HEMI</name>
<evidence type="ECO:0000256" key="4">
    <source>
        <dbReference type="RuleBase" id="RU003465"/>
    </source>
</evidence>
<dbReference type="InterPro" id="IPR015655">
    <property type="entry name" value="PP2C"/>
</dbReference>
<dbReference type="InterPro" id="IPR036457">
    <property type="entry name" value="PPM-type-like_dom_sf"/>
</dbReference>
<evidence type="ECO:0000256" key="2">
    <source>
        <dbReference type="ARBA" id="ARBA00022801"/>
    </source>
</evidence>
<dbReference type="PROSITE" id="PS51746">
    <property type="entry name" value="PPM_2"/>
    <property type="match status" value="1"/>
</dbReference>
<dbReference type="PROSITE" id="PS01032">
    <property type="entry name" value="PPM_1"/>
    <property type="match status" value="1"/>
</dbReference>
<evidence type="ECO:0000259" key="5">
    <source>
        <dbReference type="PROSITE" id="PS51746"/>
    </source>
</evidence>
<protein>
    <submittedName>
        <fullName evidence="6">Protein phosphatase 1E</fullName>
    </submittedName>
</protein>
<dbReference type="CDD" id="cd00143">
    <property type="entry name" value="PP2Cc"/>
    <property type="match status" value="1"/>
</dbReference>
<dbReference type="EMBL" id="HBUF01385190">
    <property type="protein sequence ID" value="CAG6731878.1"/>
    <property type="molecule type" value="Transcribed_RNA"/>
</dbReference>
<keyword evidence="1" id="KW-0479">Metal-binding</keyword>
<proteinExistence type="inferred from homology"/>
<dbReference type="PANTHER" id="PTHR13832">
    <property type="entry name" value="PROTEIN PHOSPHATASE 2C"/>
    <property type="match status" value="1"/>
</dbReference>
<dbReference type="InterPro" id="IPR000222">
    <property type="entry name" value="PP2C_BS"/>
</dbReference>
<keyword evidence="2 4" id="KW-0378">Hydrolase</keyword>
<comment type="similarity">
    <text evidence="4">Belongs to the PP2C family.</text>
</comment>